<feature type="compositionally biased region" description="Polar residues" evidence="1">
    <location>
        <begin position="477"/>
        <end position="517"/>
    </location>
</feature>
<dbReference type="InterPro" id="IPR038765">
    <property type="entry name" value="Papain-like_cys_pep_sf"/>
</dbReference>
<dbReference type="Proteomes" id="UP001233271">
    <property type="component" value="Chromosome 4"/>
</dbReference>
<reference evidence="3" key="1">
    <citation type="journal article" date="2023" name="BMC Genomics">
        <title>Chromosome-level genome assemblies of Cutaneotrichosporon spp. (Trichosporonales, Basidiomycota) reveal imbalanced evolution between nucleotide sequences and chromosome synteny.</title>
        <authorList>
            <person name="Kobayashi Y."/>
            <person name="Kayamori A."/>
            <person name="Aoki K."/>
            <person name="Shiwa Y."/>
            <person name="Matsutani M."/>
            <person name="Fujita N."/>
            <person name="Sugita T."/>
            <person name="Iwasaki W."/>
            <person name="Tanaka N."/>
            <person name="Takashima M."/>
        </authorList>
    </citation>
    <scope>NUCLEOTIDE SEQUENCE</scope>
    <source>
        <strain evidence="3">HIS019</strain>
    </source>
</reference>
<feature type="domain" description="OTU" evidence="2">
    <location>
        <begin position="174"/>
        <end position="343"/>
    </location>
</feature>
<dbReference type="KEGG" id="ccac:CcaHIS019_0409560"/>
<feature type="region of interest" description="Disordered" evidence="1">
    <location>
        <begin position="339"/>
        <end position="358"/>
    </location>
</feature>
<dbReference type="InterPro" id="IPR003323">
    <property type="entry name" value="OTU_dom"/>
</dbReference>
<keyword evidence="4" id="KW-1185">Reference proteome</keyword>
<proteinExistence type="predicted"/>
<feature type="region of interest" description="Disordered" evidence="1">
    <location>
        <begin position="284"/>
        <end position="321"/>
    </location>
</feature>
<feature type="compositionally biased region" description="Low complexity" evidence="1">
    <location>
        <begin position="457"/>
        <end position="470"/>
    </location>
</feature>
<dbReference type="EMBL" id="AP028215">
    <property type="protein sequence ID" value="BEI92136.1"/>
    <property type="molecule type" value="Genomic_DNA"/>
</dbReference>
<dbReference type="Gene3D" id="3.90.70.80">
    <property type="match status" value="1"/>
</dbReference>
<evidence type="ECO:0000313" key="4">
    <source>
        <dbReference type="Proteomes" id="UP001233271"/>
    </source>
</evidence>
<dbReference type="GeneID" id="85496006"/>
<evidence type="ECO:0000256" key="1">
    <source>
        <dbReference type="SAM" id="MobiDB-lite"/>
    </source>
</evidence>
<organism evidence="3 4">
    <name type="scientific">Cutaneotrichosporon cavernicola</name>
    <dbReference type="NCBI Taxonomy" id="279322"/>
    <lineage>
        <taxon>Eukaryota</taxon>
        <taxon>Fungi</taxon>
        <taxon>Dikarya</taxon>
        <taxon>Basidiomycota</taxon>
        <taxon>Agaricomycotina</taxon>
        <taxon>Tremellomycetes</taxon>
        <taxon>Trichosporonales</taxon>
        <taxon>Trichosporonaceae</taxon>
        <taxon>Cutaneotrichosporon</taxon>
    </lineage>
</organism>
<sequence length="563" mass="60850">MYSLGFDPDPSFRGEGSSTGLLRPDDNEPPLAPVCKMSSSPAPPSPEHVVPPIRLRLVFRSTDPSKEVITATISTPRLSPTRPDPTCSDRPPKRMRHVPEQPRRPLQGGGKPRRGRGRGGATASESTGGGAAARVPRSGRRATRSRRTSATPTTLESIAAESKALRAEVKRLHLQLRDVIADGNCLFRALGDQVWGEQGRHAEVRQMICDELARNEGELRDFVAGFLIEGEEYSAYVDRMRGLGVYGSHIELVAATKVFKRSIRVVLAETSYTVEYKGEIELCEEEPEEAEMTEPEVPGPKPRRQTRSTATGPKPIPRPRAGHTMLWLGLFSGAEHYESVRRQGPGASSGPADVPDSLVIPHERDQSEAAQAERAESGTEHKRSTPSASDAAAARFIADGRVAQVVASLPPWNSVSDAYVAQVLVRTEGDISKAIDIIFDQLDSDGEGVEDARGDTQSDTSTTSTSGASAMLGYRDTSGSPLTPEGPSSQESTTTDALPQTPNSAVSTAPTSPLSNASDYDDKDDRDDKDYSSTRDREHDSDRVLRSAARPKRGRPRRGAGKM</sequence>
<protein>
    <recommendedName>
        <fullName evidence="2">OTU domain-containing protein</fullName>
    </recommendedName>
</protein>
<feature type="region of interest" description="Disordered" evidence="1">
    <location>
        <begin position="445"/>
        <end position="563"/>
    </location>
</feature>
<dbReference type="RefSeq" id="XP_060457401.1">
    <property type="nucleotide sequence ID" value="XM_060600848.1"/>
</dbReference>
<dbReference type="CDD" id="cd22771">
    <property type="entry name" value="OTU_plant_OTU7-like"/>
    <property type="match status" value="1"/>
</dbReference>
<evidence type="ECO:0000313" key="3">
    <source>
        <dbReference type="EMBL" id="BEI92136.1"/>
    </source>
</evidence>
<dbReference type="PANTHER" id="PTHR12419">
    <property type="entry name" value="OTU DOMAIN CONTAINING PROTEIN"/>
    <property type="match status" value="1"/>
</dbReference>
<feature type="region of interest" description="Disordered" evidence="1">
    <location>
        <begin position="363"/>
        <end position="391"/>
    </location>
</feature>
<dbReference type="GO" id="GO:0004843">
    <property type="term" value="F:cysteine-type deubiquitinase activity"/>
    <property type="evidence" value="ECO:0007669"/>
    <property type="project" value="TreeGrafter"/>
</dbReference>
<feature type="compositionally biased region" description="Acidic residues" evidence="1">
    <location>
        <begin position="284"/>
        <end position="294"/>
    </location>
</feature>
<name>A0AA48L531_9TREE</name>
<gene>
    <name evidence="3" type="ORF">CcaverHIS019_0409560</name>
</gene>
<feature type="region of interest" description="Disordered" evidence="1">
    <location>
        <begin position="62"/>
        <end position="155"/>
    </location>
</feature>
<feature type="compositionally biased region" description="Basic residues" evidence="1">
    <location>
        <begin position="137"/>
        <end position="147"/>
    </location>
</feature>
<dbReference type="SUPFAM" id="SSF54001">
    <property type="entry name" value="Cysteine proteinases"/>
    <property type="match status" value="1"/>
</dbReference>
<dbReference type="PANTHER" id="PTHR12419:SF7">
    <property type="entry name" value="OTU DOMAIN-CONTAINING PROTEIN 3"/>
    <property type="match status" value="1"/>
</dbReference>
<dbReference type="Pfam" id="PF02338">
    <property type="entry name" value="OTU"/>
    <property type="match status" value="1"/>
</dbReference>
<feature type="region of interest" description="Disordered" evidence="1">
    <location>
        <begin position="1"/>
        <end position="50"/>
    </location>
</feature>
<dbReference type="InterPro" id="IPR050704">
    <property type="entry name" value="Peptidase_C85-like"/>
</dbReference>
<dbReference type="PROSITE" id="PS50802">
    <property type="entry name" value="OTU"/>
    <property type="match status" value="1"/>
</dbReference>
<feature type="compositionally biased region" description="Low complexity" evidence="1">
    <location>
        <begin position="121"/>
        <end position="136"/>
    </location>
</feature>
<feature type="compositionally biased region" description="Basic residues" evidence="1">
    <location>
        <begin position="549"/>
        <end position="563"/>
    </location>
</feature>
<feature type="compositionally biased region" description="Basic and acidic residues" evidence="1">
    <location>
        <begin position="526"/>
        <end position="545"/>
    </location>
</feature>
<accession>A0AA48L531</accession>
<feature type="compositionally biased region" description="Basic and acidic residues" evidence="1">
    <location>
        <begin position="363"/>
        <end position="383"/>
    </location>
</feature>
<dbReference type="GO" id="GO:0016579">
    <property type="term" value="P:protein deubiquitination"/>
    <property type="evidence" value="ECO:0007669"/>
    <property type="project" value="TreeGrafter"/>
</dbReference>
<dbReference type="AlphaFoldDB" id="A0AA48L531"/>
<evidence type="ECO:0000259" key="2">
    <source>
        <dbReference type="PROSITE" id="PS50802"/>
    </source>
</evidence>